<comment type="caution">
    <text evidence="2">The sequence shown here is derived from an EMBL/GenBank/DDBJ whole genome shotgun (WGS) entry which is preliminary data.</text>
</comment>
<feature type="region of interest" description="Disordered" evidence="1">
    <location>
        <begin position="189"/>
        <end position="210"/>
    </location>
</feature>
<feature type="compositionally biased region" description="Basic residues" evidence="1">
    <location>
        <begin position="10"/>
        <end position="19"/>
    </location>
</feature>
<gene>
    <name evidence="2" type="ORF">BT67DRAFT_461344</name>
</gene>
<feature type="region of interest" description="Disordered" evidence="1">
    <location>
        <begin position="1"/>
        <end position="128"/>
    </location>
</feature>
<sequence length="400" mass="44406">MDVAYNHNSHANRRKKHRASTNVNDLSLAPLTTWLPPDDDYDVDPSPSPKPYSAPLHTTSYLQPKSAPTTPRLLTHSPARIRSFSRPPHTNNNSPSHLPKSKSTTNLNHRPQSSRRQRLKAAAEDRSESLEDWLLRTGALISTKARESAGHGWLATRGSTASLAALAFVQDQHVDDFSLEEQERRWAARDAARGHNHHHHRRHGSQASGSGLVRVASSRAMTPGEKRVRVLGEGEDEGDYFGAVEGDGGKEEEFAEPDFVNLDYKLEMLYDEEEEEVEEEVDTSAEDEAYMRRLLKKGNVGAGAWLGNLFGLGLLSLEKDGEEGEEEEDDDDDGEEGEIYERGPDGRIIQANRRPSSTSRLMRLEGVTTPLDSRVPPPQPDDGGWKDAAWLLAVAARALF</sequence>
<dbReference type="InterPro" id="IPR025040">
    <property type="entry name" value="DUF3984"/>
</dbReference>
<evidence type="ECO:0000313" key="2">
    <source>
        <dbReference type="EMBL" id="KAK4135630.1"/>
    </source>
</evidence>
<reference evidence="2" key="2">
    <citation type="submission" date="2023-05" db="EMBL/GenBank/DDBJ databases">
        <authorList>
            <consortium name="Lawrence Berkeley National Laboratory"/>
            <person name="Steindorff A."/>
            <person name="Hensen N."/>
            <person name="Bonometti L."/>
            <person name="Westerberg I."/>
            <person name="Brannstrom I.O."/>
            <person name="Guillou S."/>
            <person name="Cros-Aarteil S."/>
            <person name="Calhoun S."/>
            <person name="Haridas S."/>
            <person name="Kuo A."/>
            <person name="Mondo S."/>
            <person name="Pangilinan J."/>
            <person name="Riley R."/>
            <person name="Labutti K."/>
            <person name="Andreopoulos B."/>
            <person name="Lipzen A."/>
            <person name="Chen C."/>
            <person name="Yanf M."/>
            <person name="Daum C."/>
            <person name="Ng V."/>
            <person name="Clum A."/>
            <person name="Ohm R."/>
            <person name="Martin F."/>
            <person name="Silar P."/>
            <person name="Natvig D."/>
            <person name="Lalanne C."/>
            <person name="Gautier V."/>
            <person name="Ament-Velasquez S.L."/>
            <person name="Kruys A."/>
            <person name="Hutchinson M.I."/>
            <person name="Powell A.J."/>
            <person name="Barry K."/>
            <person name="Miller A.N."/>
            <person name="Grigoriev I.V."/>
            <person name="Debuchy R."/>
            <person name="Gladieux P."/>
            <person name="Thoren M.H."/>
            <person name="Johannesson H."/>
        </authorList>
    </citation>
    <scope>NUCLEOTIDE SEQUENCE</scope>
    <source>
        <strain evidence="2">CBS 123565</strain>
    </source>
</reference>
<feature type="compositionally biased region" description="Polar residues" evidence="1">
    <location>
        <begin position="56"/>
        <end position="69"/>
    </location>
</feature>
<dbReference type="Proteomes" id="UP001304895">
    <property type="component" value="Unassembled WGS sequence"/>
</dbReference>
<keyword evidence="3" id="KW-1185">Reference proteome</keyword>
<feature type="compositionally biased region" description="Acidic residues" evidence="1">
    <location>
        <begin position="320"/>
        <end position="338"/>
    </location>
</feature>
<dbReference type="Pfam" id="PF13136">
    <property type="entry name" value="DUF3984"/>
    <property type="match status" value="1"/>
</dbReference>
<name>A0AAN6UN54_9PEZI</name>
<dbReference type="AlphaFoldDB" id="A0AAN6UN54"/>
<proteinExistence type="predicted"/>
<organism evidence="2 3">
    <name type="scientific">Trichocladium antarcticum</name>
    <dbReference type="NCBI Taxonomy" id="1450529"/>
    <lineage>
        <taxon>Eukaryota</taxon>
        <taxon>Fungi</taxon>
        <taxon>Dikarya</taxon>
        <taxon>Ascomycota</taxon>
        <taxon>Pezizomycotina</taxon>
        <taxon>Sordariomycetes</taxon>
        <taxon>Sordariomycetidae</taxon>
        <taxon>Sordariales</taxon>
        <taxon>Chaetomiaceae</taxon>
        <taxon>Trichocladium</taxon>
    </lineage>
</organism>
<feature type="compositionally biased region" description="Polar residues" evidence="1">
    <location>
        <begin position="88"/>
        <end position="111"/>
    </location>
</feature>
<dbReference type="EMBL" id="MU853405">
    <property type="protein sequence ID" value="KAK4135630.1"/>
    <property type="molecule type" value="Genomic_DNA"/>
</dbReference>
<reference evidence="2" key="1">
    <citation type="journal article" date="2023" name="Mol. Phylogenet. Evol.">
        <title>Genome-scale phylogeny and comparative genomics of the fungal order Sordariales.</title>
        <authorList>
            <person name="Hensen N."/>
            <person name="Bonometti L."/>
            <person name="Westerberg I."/>
            <person name="Brannstrom I.O."/>
            <person name="Guillou S."/>
            <person name="Cros-Aarteil S."/>
            <person name="Calhoun S."/>
            <person name="Haridas S."/>
            <person name="Kuo A."/>
            <person name="Mondo S."/>
            <person name="Pangilinan J."/>
            <person name="Riley R."/>
            <person name="LaButti K."/>
            <person name="Andreopoulos B."/>
            <person name="Lipzen A."/>
            <person name="Chen C."/>
            <person name="Yan M."/>
            <person name="Daum C."/>
            <person name="Ng V."/>
            <person name="Clum A."/>
            <person name="Steindorff A."/>
            <person name="Ohm R.A."/>
            <person name="Martin F."/>
            <person name="Silar P."/>
            <person name="Natvig D.O."/>
            <person name="Lalanne C."/>
            <person name="Gautier V."/>
            <person name="Ament-Velasquez S.L."/>
            <person name="Kruys A."/>
            <person name="Hutchinson M.I."/>
            <person name="Powell A.J."/>
            <person name="Barry K."/>
            <person name="Miller A.N."/>
            <person name="Grigoriev I.V."/>
            <person name="Debuchy R."/>
            <person name="Gladieux P."/>
            <person name="Hiltunen Thoren M."/>
            <person name="Johannesson H."/>
        </authorList>
    </citation>
    <scope>NUCLEOTIDE SEQUENCE</scope>
    <source>
        <strain evidence="2">CBS 123565</strain>
    </source>
</reference>
<feature type="compositionally biased region" description="Basic residues" evidence="1">
    <location>
        <begin position="194"/>
        <end position="204"/>
    </location>
</feature>
<feature type="region of interest" description="Disordered" evidence="1">
    <location>
        <begin position="320"/>
        <end position="360"/>
    </location>
</feature>
<accession>A0AAN6UN54</accession>
<evidence type="ECO:0000313" key="3">
    <source>
        <dbReference type="Proteomes" id="UP001304895"/>
    </source>
</evidence>
<evidence type="ECO:0000256" key="1">
    <source>
        <dbReference type="SAM" id="MobiDB-lite"/>
    </source>
</evidence>
<protein>
    <submittedName>
        <fullName evidence="2">Uncharacterized protein</fullName>
    </submittedName>
</protein>